<gene>
    <name evidence="1" type="ORF">NQG31_12670</name>
</gene>
<accession>A0ABT2KZQ3</accession>
<dbReference type="Proteomes" id="UP001206821">
    <property type="component" value="Unassembled WGS sequence"/>
</dbReference>
<dbReference type="EMBL" id="JANIEK010000065">
    <property type="protein sequence ID" value="MCT4796399.1"/>
    <property type="molecule type" value="Genomic_DNA"/>
</dbReference>
<organism evidence="1 2">
    <name type="scientific">Exiguobacterium alkaliphilum</name>
    <dbReference type="NCBI Taxonomy" id="1428684"/>
    <lineage>
        <taxon>Bacteria</taxon>
        <taxon>Bacillati</taxon>
        <taxon>Bacillota</taxon>
        <taxon>Bacilli</taxon>
        <taxon>Bacillales</taxon>
        <taxon>Bacillales Family XII. Incertae Sedis</taxon>
        <taxon>Exiguobacterium</taxon>
    </lineage>
</organism>
<evidence type="ECO:0000313" key="1">
    <source>
        <dbReference type="EMBL" id="MCT4796399.1"/>
    </source>
</evidence>
<evidence type="ECO:0000313" key="2">
    <source>
        <dbReference type="Proteomes" id="UP001206821"/>
    </source>
</evidence>
<comment type="caution">
    <text evidence="1">The sequence shown here is derived from an EMBL/GenBank/DDBJ whole genome shotgun (WGS) entry which is preliminary data.</text>
</comment>
<keyword evidence="2" id="KW-1185">Reference proteome</keyword>
<protein>
    <submittedName>
        <fullName evidence="1">Uncharacterized protein</fullName>
    </submittedName>
</protein>
<reference evidence="1 2" key="1">
    <citation type="submission" date="2022-07" db="EMBL/GenBank/DDBJ databases">
        <title>Genomic and pangenome structural analysis of the polyextremophile Exiguobacterium.</title>
        <authorList>
            <person name="Shen L."/>
        </authorList>
    </citation>
    <scope>NUCLEOTIDE SEQUENCE [LARGE SCALE GENOMIC DNA]</scope>
    <source>
        <strain evidence="1 2">12_1</strain>
    </source>
</reference>
<proteinExistence type="predicted"/>
<dbReference type="RefSeq" id="WP_156028787.1">
    <property type="nucleotide sequence ID" value="NZ_JANIEK010000065.1"/>
</dbReference>
<name>A0ABT2KZQ3_9BACL</name>
<sequence>MGQSLKKGRPILIEVITMINESGYYLFRVEKVIESENLKQIETLYIIDFVVESDFVDFLSNQETLGVNIEEAIEKRVRELKSSHIFLRGIRENLEEDEVFQLSSKVVNLLFENSLDSKAFQELLNQYDIFYKLIIGVVDIYASGIDDRRDYKELVLEEDIIGKRKMTRKYSKAYNFISDRKLFRQG</sequence>